<comment type="caution">
    <text evidence="1">The sequence shown here is derived from an EMBL/GenBank/DDBJ whole genome shotgun (WGS) entry which is preliminary data.</text>
</comment>
<reference evidence="2" key="1">
    <citation type="journal article" date="2023" name="Hortic. Res.">
        <title>A chromosome-level phased genome enabling allele-level studies in sweet orange: a case study on citrus Huanglongbing tolerance.</title>
        <authorList>
            <person name="Wu B."/>
            <person name="Yu Q."/>
            <person name="Deng Z."/>
            <person name="Duan Y."/>
            <person name="Luo F."/>
            <person name="Gmitter F. Jr."/>
        </authorList>
    </citation>
    <scope>NUCLEOTIDE SEQUENCE [LARGE SCALE GENOMIC DNA]</scope>
    <source>
        <strain evidence="2">cv. Valencia</strain>
    </source>
</reference>
<sequence length="728" mass="83276">MTSAKLGVEKFTGENDFHLWRLKMRALLVHQGLDEALGEQSSSKKPRKVSDEDLPNVLDRAHSAIILSLDDGVLREIGVEKTAAGLWKKLEDLYTKKSMAKSLATKKKLYTLQMEEGSSILDHIDAFNKIILDLEDINVKIDDEDKAMILLCSLPNSYEHPVDTLMSEKKETNKGKQKRSKSRPDKKNKPRDIREKTRDAVVATESIESDNYDSIGVLIVTNNQTRGNWALDSGCSLHMCPNKNLFINYEAYDGGVVVMGNDAICKVMRGSMVLMKGDLNNGLYVLQGTAVIGDVGISNQKLDKTMLWHLSKDVVFNEAEMLKPSRSSKMETIHHENKDHKAYFEVESSIPNAKHKTIVESESEAGRNISELEGESEEDQGVRSYQLVRDREKRVIRLYELDTNEPKTYSEAQKYIKKVLEIFEMKRSKPVQTPLSAHFRLSSQQCLKTDVGRAEMVLIRPDLSHAVSVVNRYMVDLRKEHWKAIVWILRYLNSTMNYGLAYRADKGGEVNVEGFVDSDYAGDLDKRRLEISRGVVKLMKIHTDDNLADMLTKSLPSAKFEFCVNSTDKKEFHRVSSCESANEIWHKLEVVYEGTNQVKESKIRHEEKKKSIALKASKRESDEESEMDDEELAMLARRFGKFYKKNNEQRKFRGYKNKKEKKEPITCYECKKPGHIRPKCPLLNKLKKKAMVATWDDSDEEISDDDEQQEMKILALMAFGEESCDELD</sequence>
<evidence type="ECO:0000313" key="1">
    <source>
        <dbReference type="EMBL" id="KAH9680946.1"/>
    </source>
</evidence>
<organism evidence="1 2">
    <name type="scientific">Citrus sinensis</name>
    <name type="common">Sweet orange</name>
    <name type="synonym">Citrus aurantium var. sinensis</name>
    <dbReference type="NCBI Taxonomy" id="2711"/>
    <lineage>
        <taxon>Eukaryota</taxon>
        <taxon>Viridiplantae</taxon>
        <taxon>Streptophyta</taxon>
        <taxon>Embryophyta</taxon>
        <taxon>Tracheophyta</taxon>
        <taxon>Spermatophyta</taxon>
        <taxon>Magnoliopsida</taxon>
        <taxon>eudicotyledons</taxon>
        <taxon>Gunneridae</taxon>
        <taxon>Pentapetalae</taxon>
        <taxon>rosids</taxon>
        <taxon>malvids</taxon>
        <taxon>Sapindales</taxon>
        <taxon>Rutaceae</taxon>
        <taxon>Aurantioideae</taxon>
        <taxon>Citrus</taxon>
    </lineage>
</organism>
<dbReference type="EMBL" id="CM039178">
    <property type="protein sequence ID" value="KAH9680946.1"/>
    <property type="molecule type" value="Genomic_DNA"/>
</dbReference>
<accession>A0ACB8I3C3</accession>
<name>A0ACB8I3C3_CITSI</name>
<keyword evidence="2" id="KW-1185">Reference proteome</keyword>
<protein>
    <submittedName>
        <fullName evidence="1">Uncharacterized protein</fullName>
    </submittedName>
</protein>
<dbReference type="Proteomes" id="UP000829398">
    <property type="component" value="Chromosome 9"/>
</dbReference>
<evidence type="ECO:0000313" key="2">
    <source>
        <dbReference type="Proteomes" id="UP000829398"/>
    </source>
</evidence>
<proteinExistence type="predicted"/>
<gene>
    <name evidence="1" type="ORF">KPL71_026752</name>
</gene>